<evidence type="ECO:0000259" key="1">
    <source>
        <dbReference type="PROSITE" id="PS00028"/>
    </source>
</evidence>
<dbReference type="AlphaFoldDB" id="A0A0N5AM65"/>
<dbReference type="STRING" id="451379.A0A0N5AM65"/>
<feature type="domain" description="C2H2-type" evidence="1">
    <location>
        <begin position="133"/>
        <end position="156"/>
    </location>
</feature>
<organism evidence="2 3">
    <name type="scientific">Syphacia muris</name>
    <dbReference type="NCBI Taxonomy" id="451379"/>
    <lineage>
        <taxon>Eukaryota</taxon>
        <taxon>Metazoa</taxon>
        <taxon>Ecdysozoa</taxon>
        <taxon>Nematoda</taxon>
        <taxon>Chromadorea</taxon>
        <taxon>Rhabditida</taxon>
        <taxon>Spirurina</taxon>
        <taxon>Oxyuridomorpha</taxon>
        <taxon>Oxyuroidea</taxon>
        <taxon>Oxyuridae</taxon>
        <taxon>Syphacia</taxon>
    </lineage>
</organism>
<name>A0A0N5AM65_9BILA</name>
<reference evidence="3" key="1">
    <citation type="submission" date="2017-02" db="UniProtKB">
        <authorList>
            <consortium name="WormBaseParasite"/>
        </authorList>
    </citation>
    <scope>IDENTIFICATION</scope>
</reference>
<evidence type="ECO:0000313" key="2">
    <source>
        <dbReference type="Proteomes" id="UP000046393"/>
    </source>
</evidence>
<accession>A0A0N5AM65</accession>
<protein>
    <submittedName>
        <fullName evidence="3">C2H2-type domain-containing protein</fullName>
    </submittedName>
</protein>
<dbReference type="WBParaSite" id="SMUV_0000566601-mRNA-1">
    <property type="protein sequence ID" value="SMUV_0000566601-mRNA-1"/>
    <property type="gene ID" value="SMUV_0000566601"/>
</dbReference>
<sequence>MPHGNDKEVTKLYVFDSGMECCSNTPAEFGYMDRDCNFLRLPKRDRASLSVKPSILRCQKKCLIFPYATSDIAKYNVTKKIDGDEYVKRLKGRLGSTETYMSTRKITAAQVSDSSVYERLSLRMDCDPRTKSCLMPYCGRTFDSLQVLAWHMSYAHQDLSRTDEQSSLCYLCGYQMQTAKGKNAHLTAKHRSIAFRHNAQCLEQREAVIAPGAPAAERLKQDISGLELVEVPVADSMVLMVQRP</sequence>
<proteinExistence type="predicted"/>
<dbReference type="PROSITE" id="PS00028">
    <property type="entry name" value="ZINC_FINGER_C2H2_1"/>
    <property type="match status" value="1"/>
</dbReference>
<evidence type="ECO:0000313" key="3">
    <source>
        <dbReference type="WBParaSite" id="SMUV_0000566601-mRNA-1"/>
    </source>
</evidence>
<keyword evidence="2" id="KW-1185">Reference proteome</keyword>
<dbReference type="InterPro" id="IPR013087">
    <property type="entry name" value="Znf_C2H2_type"/>
</dbReference>
<dbReference type="Proteomes" id="UP000046393">
    <property type="component" value="Unplaced"/>
</dbReference>